<reference evidence="2" key="1">
    <citation type="journal article" date="2019" name="Int. J. Syst. Evol. Microbiol.">
        <title>The Global Catalogue of Microorganisms (GCM) 10K type strain sequencing project: providing services to taxonomists for standard genome sequencing and annotation.</title>
        <authorList>
            <consortium name="The Broad Institute Genomics Platform"/>
            <consortium name="The Broad Institute Genome Sequencing Center for Infectious Disease"/>
            <person name="Wu L."/>
            <person name="Ma J."/>
        </authorList>
    </citation>
    <scope>NUCLEOTIDE SEQUENCE [LARGE SCALE GENOMIC DNA]</scope>
    <source>
        <strain evidence="2">KCTC 42805</strain>
    </source>
</reference>
<evidence type="ECO:0000313" key="1">
    <source>
        <dbReference type="EMBL" id="MFD2572318.1"/>
    </source>
</evidence>
<dbReference type="SUPFAM" id="SSF117074">
    <property type="entry name" value="Hypothetical protein PA1324"/>
    <property type="match status" value="1"/>
</dbReference>
<protein>
    <submittedName>
        <fullName evidence="1">Carboxypeptidase regulatory-like domain-containing protein</fullName>
    </submittedName>
</protein>
<name>A0ABW5M5S9_9BACT</name>
<sequence length="112" mass="12182">MPSPDSPRPNPGGVPAEREVLIFPLLNLGQVDAGDNGFVNSVREAKPVKTVKTDKNGKFCVSLPAGRYTVLVREPKGLYANLFDSQSNINPVTVSKNRLSQHRLEITHGAVF</sequence>
<gene>
    <name evidence="1" type="ORF">ACFSUS_16880</name>
</gene>
<dbReference type="Proteomes" id="UP001597469">
    <property type="component" value="Unassembled WGS sequence"/>
</dbReference>
<organism evidence="1 2">
    <name type="scientific">Spirosoma soli</name>
    <dbReference type="NCBI Taxonomy" id="1770529"/>
    <lineage>
        <taxon>Bacteria</taxon>
        <taxon>Pseudomonadati</taxon>
        <taxon>Bacteroidota</taxon>
        <taxon>Cytophagia</taxon>
        <taxon>Cytophagales</taxon>
        <taxon>Cytophagaceae</taxon>
        <taxon>Spirosoma</taxon>
    </lineage>
</organism>
<comment type="caution">
    <text evidence="1">The sequence shown here is derived from an EMBL/GenBank/DDBJ whole genome shotgun (WGS) entry which is preliminary data.</text>
</comment>
<proteinExistence type="predicted"/>
<keyword evidence="2" id="KW-1185">Reference proteome</keyword>
<dbReference type="EMBL" id="JBHULN010000010">
    <property type="protein sequence ID" value="MFD2572318.1"/>
    <property type="molecule type" value="Genomic_DNA"/>
</dbReference>
<evidence type="ECO:0000313" key="2">
    <source>
        <dbReference type="Proteomes" id="UP001597469"/>
    </source>
</evidence>
<accession>A0ABW5M5S9</accession>